<keyword evidence="1" id="KW-1133">Transmembrane helix</keyword>
<feature type="transmembrane region" description="Helical" evidence="1">
    <location>
        <begin position="22"/>
        <end position="44"/>
    </location>
</feature>
<keyword evidence="3" id="KW-1185">Reference proteome</keyword>
<keyword evidence="1" id="KW-0812">Transmembrane</keyword>
<dbReference type="AlphaFoldDB" id="A0A1G8DWJ6"/>
<evidence type="ECO:0000256" key="1">
    <source>
        <dbReference type="SAM" id="Phobius"/>
    </source>
</evidence>
<name>A0A1G8DWJ6_9FLAO</name>
<organism evidence="2 3">
    <name type="scientific">Chryseobacterium taeanense</name>
    <dbReference type="NCBI Taxonomy" id="311334"/>
    <lineage>
        <taxon>Bacteria</taxon>
        <taxon>Pseudomonadati</taxon>
        <taxon>Bacteroidota</taxon>
        <taxon>Flavobacteriia</taxon>
        <taxon>Flavobacteriales</taxon>
        <taxon>Weeksellaceae</taxon>
        <taxon>Chryseobacterium group</taxon>
        <taxon>Chryseobacterium</taxon>
    </lineage>
</organism>
<accession>A0A1G8DWJ6</accession>
<feature type="transmembrane region" description="Helical" evidence="1">
    <location>
        <begin position="80"/>
        <end position="100"/>
    </location>
</feature>
<dbReference type="STRING" id="311334.SAMN05421846_101338"/>
<evidence type="ECO:0000313" key="3">
    <source>
        <dbReference type="Proteomes" id="UP000198869"/>
    </source>
</evidence>
<gene>
    <name evidence="2" type="ORF">SAMN05421846_101338</name>
</gene>
<sequence>MAVILVKFTGVISDEIYETNNLLTYSGVLIGFGLTLYTFGLSILKDIYEVIDKISFKKIENKELIIKELKAAFKEIRNDIVVMFFAIIAIFISTIISNTINPFEWDVEYLKIPEILKMSVFLYTTFALADIMKSLFDLSKLIFKN</sequence>
<dbReference type="Proteomes" id="UP000198869">
    <property type="component" value="Unassembled WGS sequence"/>
</dbReference>
<reference evidence="3" key="1">
    <citation type="submission" date="2016-10" db="EMBL/GenBank/DDBJ databases">
        <authorList>
            <person name="Varghese N."/>
            <person name="Submissions S."/>
        </authorList>
    </citation>
    <scope>NUCLEOTIDE SEQUENCE [LARGE SCALE GENOMIC DNA]</scope>
    <source>
        <strain evidence="3">DSM 17071</strain>
    </source>
</reference>
<proteinExistence type="predicted"/>
<protein>
    <submittedName>
        <fullName evidence="2">Uncharacterized protein</fullName>
    </submittedName>
</protein>
<keyword evidence="1" id="KW-0472">Membrane</keyword>
<dbReference type="EMBL" id="FNDW01000001">
    <property type="protein sequence ID" value="SDH62043.1"/>
    <property type="molecule type" value="Genomic_DNA"/>
</dbReference>
<evidence type="ECO:0000313" key="2">
    <source>
        <dbReference type="EMBL" id="SDH62043.1"/>
    </source>
</evidence>